<comment type="caution">
    <text evidence="3">The sequence shown here is derived from an EMBL/GenBank/DDBJ whole genome shotgun (WGS) entry which is preliminary data.</text>
</comment>
<keyword evidence="1" id="KW-0812">Transmembrane</keyword>
<gene>
    <name evidence="3" type="ORF">QE417_004334</name>
</gene>
<proteinExistence type="predicted"/>
<organism evidence="3 4">
    <name type="scientific">Mucilaginibacter terrae</name>
    <dbReference type="NCBI Taxonomy" id="1955052"/>
    <lineage>
        <taxon>Bacteria</taxon>
        <taxon>Pseudomonadati</taxon>
        <taxon>Bacteroidota</taxon>
        <taxon>Sphingobacteriia</taxon>
        <taxon>Sphingobacteriales</taxon>
        <taxon>Sphingobacteriaceae</taxon>
        <taxon>Mucilaginibacter</taxon>
    </lineage>
</organism>
<keyword evidence="1" id="KW-0472">Membrane</keyword>
<dbReference type="InterPro" id="IPR025403">
    <property type="entry name" value="TgpA-like_C"/>
</dbReference>
<evidence type="ECO:0000256" key="1">
    <source>
        <dbReference type="SAM" id="Phobius"/>
    </source>
</evidence>
<feature type="domain" description="Protein-glutamine gamma-glutamyltransferase-like C-terminal" evidence="2">
    <location>
        <begin position="169"/>
        <end position="230"/>
    </location>
</feature>
<evidence type="ECO:0000313" key="4">
    <source>
        <dbReference type="Proteomes" id="UP001258315"/>
    </source>
</evidence>
<sequence length="244" mass="27926">MDFAKPVMLLSDTLKFKPLPYAAGYGKHLAKPALQLKMDSAKLHLRHLSDEAITRFANDPDFNYQNPKENTGNWLENFLRWLSSLLHTGQAEKPGSPYLTYVIVGIIFIIIVVALVKMARQTGINVIGSDSANIDAATGLNENIHQISFNQEIEKATAEGNYRLAVRLLYLRTLKQLNDTGLIYWKQDKTNAAYYHEIKDSEQQHLFGLITRQFEYVWYGDFTVDSTSYQKISGLFNNFQQQLR</sequence>
<protein>
    <recommendedName>
        <fullName evidence="2">Protein-glutamine gamma-glutamyltransferase-like C-terminal domain-containing protein</fullName>
    </recommendedName>
</protein>
<keyword evidence="4" id="KW-1185">Reference proteome</keyword>
<dbReference type="Pfam" id="PF13559">
    <property type="entry name" value="DUF4129"/>
    <property type="match status" value="1"/>
</dbReference>
<evidence type="ECO:0000313" key="3">
    <source>
        <dbReference type="EMBL" id="MDT3405262.1"/>
    </source>
</evidence>
<dbReference type="RefSeq" id="WP_311953607.1">
    <property type="nucleotide sequence ID" value="NZ_JAVLVU010000001.1"/>
</dbReference>
<evidence type="ECO:0000259" key="2">
    <source>
        <dbReference type="Pfam" id="PF13559"/>
    </source>
</evidence>
<name>A0ABU3H1X4_9SPHI</name>
<feature type="transmembrane region" description="Helical" evidence="1">
    <location>
        <begin position="98"/>
        <end position="116"/>
    </location>
</feature>
<keyword evidence="1" id="KW-1133">Transmembrane helix</keyword>
<dbReference type="Proteomes" id="UP001258315">
    <property type="component" value="Unassembled WGS sequence"/>
</dbReference>
<dbReference type="EMBL" id="JAVLVU010000001">
    <property type="protein sequence ID" value="MDT3405262.1"/>
    <property type="molecule type" value="Genomic_DNA"/>
</dbReference>
<accession>A0ABU3H1X4</accession>
<reference evidence="4" key="1">
    <citation type="submission" date="2023-07" db="EMBL/GenBank/DDBJ databases">
        <title>Functional and genomic diversity of the sorghum phyllosphere microbiome.</title>
        <authorList>
            <person name="Shade A."/>
        </authorList>
    </citation>
    <scope>NUCLEOTIDE SEQUENCE [LARGE SCALE GENOMIC DNA]</scope>
    <source>
        <strain evidence="4">SORGH_AS_0422</strain>
    </source>
</reference>